<reference evidence="2" key="1">
    <citation type="submission" date="2023-07" db="EMBL/GenBank/DDBJ databases">
        <title>Draft genome sequence of Agarivorans aestuarii strain ZMCS4, a CAZymes producing bacteria isolated from the marine brown algae Clodostephus spongiosus.</title>
        <authorList>
            <person name="Lorente B."/>
            <person name="Cabral C."/>
            <person name="Frias J."/>
            <person name="Faria J."/>
            <person name="Toubarro D."/>
        </authorList>
    </citation>
    <scope>NUCLEOTIDE SEQUENCE [LARGE SCALE GENOMIC DNA]</scope>
    <source>
        <strain evidence="2">ZMCS4</strain>
    </source>
</reference>
<comment type="caution">
    <text evidence="1">The sequence shown here is derived from an EMBL/GenBank/DDBJ whole genome shotgun (WGS) entry which is preliminary data.</text>
</comment>
<evidence type="ECO:0008006" key="3">
    <source>
        <dbReference type="Google" id="ProtNLM"/>
    </source>
</evidence>
<sequence>MEGFLRMVRVLTALGLFALTAAIVFFTLELRQVRLQLPSMLEQVDSTAQRVDPIVAQVAELQTFIPQIIEQSEGYQELIPEVLSRVDDINAQLPLIMDEVASVRQSIEPVLEQTEAWREELPSILKRVDETNTTVRGTNQEIAKVVPQVPLILAESEAIRGESEALRAEIPEIIASADDLVSKAEDAGKEASKGLVTGFVGGILTSPFNLIGRISDNTTERLGLKSSDSITDDDRDEYEQAMKKLMKKPKQGAKEQWSNRSSGNSGVITIKTLAMQGEVQCYQFVSDFVIAKGEDKGEHQLITEACEN</sequence>
<keyword evidence="2" id="KW-1185">Reference proteome</keyword>
<reference evidence="1 2" key="2">
    <citation type="submission" date="2023-12" db="EMBL/GenBank/DDBJ databases">
        <authorList>
            <consortium name="Cladostephus spongiosus"/>
            <person name="Lorente B."/>
            <person name="Cabral C."/>
            <person name="Frias J."/>
            <person name="Faria J."/>
            <person name="Toubarro D."/>
        </authorList>
    </citation>
    <scope>NUCLEOTIDE SEQUENCE [LARGE SCALE GENOMIC DNA]</scope>
    <source>
        <strain evidence="1 2">ZMCS4</strain>
    </source>
</reference>
<accession>A0ABU7G3Z5</accession>
<dbReference type="Gene3D" id="1.10.287.1490">
    <property type="match status" value="1"/>
</dbReference>
<evidence type="ECO:0000313" key="2">
    <source>
        <dbReference type="Proteomes" id="UP001310248"/>
    </source>
</evidence>
<organism evidence="1 2">
    <name type="scientific">Agarivorans aestuarii</name>
    <dbReference type="NCBI Taxonomy" id="1563703"/>
    <lineage>
        <taxon>Bacteria</taxon>
        <taxon>Pseudomonadati</taxon>
        <taxon>Pseudomonadota</taxon>
        <taxon>Gammaproteobacteria</taxon>
        <taxon>Alteromonadales</taxon>
        <taxon>Alteromonadaceae</taxon>
        <taxon>Agarivorans</taxon>
    </lineage>
</organism>
<name>A0ABU7G3Z5_9ALTE</name>
<dbReference type="RefSeq" id="WP_329775201.1">
    <property type="nucleotide sequence ID" value="NZ_JAYDYW010000006.1"/>
</dbReference>
<protein>
    <recommendedName>
        <fullName evidence="3">Surface antigen domain-containing protein</fullName>
    </recommendedName>
</protein>
<dbReference type="EMBL" id="JAYDYW010000006">
    <property type="protein sequence ID" value="MEE1673982.1"/>
    <property type="molecule type" value="Genomic_DNA"/>
</dbReference>
<dbReference type="Proteomes" id="UP001310248">
    <property type="component" value="Unassembled WGS sequence"/>
</dbReference>
<evidence type="ECO:0000313" key="1">
    <source>
        <dbReference type="EMBL" id="MEE1673982.1"/>
    </source>
</evidence>
<dbReference type="SUPFAM" id="SSF58104">
    <property type="entry name" value="Methyl-accepting chemotaxis protein (MCP) signaling domain"/>
    <property type="match status" value="1"/>
</dbReference>
<gene>
    <name evidence="1" type="ORF">SNR37_003409</name>
</gene>
<proteinExistence type="predicted"/>